<accession>A0AAN9QVK5</accession>
<gene>
    <name evidence="2" type="ORF">VNO80_23136</name>
</gene>
<evidence type="ECO:0000313" key="2">
    <source>
        <dbReference type="EMBL" id="KAK7348576.1"/>
    </source>
</evidence>
<feature type="compositionally biased region" description="Basic and acidic residues" evidence="1">
    <location>
        <begin position="67"/>
        <end position="76"/>
    </location>
</feature>
<name>A0AAN9QVK5_PHACN</name>
<feature type="region of interest" description="Disordered" evidence="1">
    <location>
        <begin position="47"/>
        <end position="85"/>
    </location>
</feature>
<comment type="caution">
    <text evidence="2">The sequence shown here is derived from an EMBL/GenBank/DDBJ whole genome shotgun (WGS) entry which is preliminary data.</text>
</comment>
<sequence length="161" mass="18331">MDLSSGESYDEMTSPMSKDLVVGITIEPVRVVDELKKVPIEVIGEQEKGFGCPPMEKDQKKHKRKEKTSQKSHEKFLSPWLSKRSHGPGETFAPFLGVKSLEDAHSHWGSKKLSLSTKVSELTTEEKRLCTKVEGLQQNLIDMTLSHHIEQVQNEWLKKDF</sequence>
<dbReference type="EMBL" id="JAYMYR010000008">
    <property type="protein sequence ID" value="KAK7348576.1"/>
    <property type="molecule type" value="Genomic_DNA"/>
</dbReference>
<reference evidence="2 3" key="1">
    <citation type="submission" date="2024-01" db="EMBL/GenBank/DDBJ databases">
        <title>The genomes of 5 underutilized Papilionoideae crops provide insights into root nodulation and disease resistanc.</title>
        <authorList>
            <person name="Jiang F."/>
        </authorList>
    </citation>
    <scope>NUCLEOTIDE SEQUENCE [LARGE SCALE GENOMIC DNA]</scope>
    <source>
        <strain evidence="2">JINMINGXINNONG_FW02</strain>
        <tissue evidence="2">Leaves</tissue>
    </source>
</reference>
<organism evidence="2 3">
    <name type="scientific">Phaseolus coccineus</name>
    <name type="common">Scarlet runner bean</name>
    <name type="synonym">Phaseolus multiflorus</name>
    <dbReference type="NCBI Taxonomy" id="3886"/>
    <lineage>
        <taxon>Eukaryota</taxon>
        <taxon>Viridiplantae</taxon>
        <taxon>Streptophyta</taxon>
        <taxon>Embryophyta</taxon>
        <taxon>Tracheophyta</taxon>
        <taxon>Spermatophyta</taxon>
        <taxon>Magnoliopsida</taxon>
        <taxon>eudicotyledons</taxon>
        <taxon>Gunneridae</taxon>
        <taxon>Pentapetalae</taxon>
        <taxon>rosids</taxon>
        <taxon>fabids</taxon>
        <taxon>Fabales</taxon>
        <taxon>Fabaceae</taxon>
        <taxon>Papilionoideae</taxon>
        <taxon>50 kb inversion clade</taxon>
        <taxon>NPAAA clade</taxon>
        <taxon>indigoferoid/millettioid clade</taxon>
        <taxon>Phaseoleae</taxon>
        <taxon>Phaseolus</taxon>
    </lineage>
</organism>
<dbReference type="Proteomes" id="UP001374584">
    <property type="component" value="Unassembled WGS sequence"/>
</dbReference>
<evidence type="ECO:0000256" key="1">
    <source>
        <dbReference type="SAM" id="MobiDB-lite"/>
    </source>
</evidence>
<proteinExistence type="predicted"/>
<protein>
    <submittedName>
        <fullName evidence="2">Uncharacterized protein</fullName>
    </submittedName>
</protein>
<dbReference type="AlphaFoldDB" id="A0AAN9QVK5"/>
<keyword evidence="3" id="KW-1185">Reference proteome</keyword>
<evidence type="ECO:0000313" key="3">
    <source>
        <dbReference type="Proteomes" id="UP001374584"/>
    </source>
</evidence>